<keyword evidence="3" id="KW-1185">Reference proteome</keyword>
<dbReference type="EMBL" id="FOJS01000014">
    <property type="protein sequence ID" value="SFA47221.1"/>
    <property type="molecule type" value="Genomic_DNA"/>
</dbReference>
<gene>
    <name evidence="2" type="ORF">SAMN05192569_101417</name>
</gene>
<evidence type="ECO:0000313" key="2">
    <source>
        <dbReference type="EMBL" id="SFA47221.1"/>
    </source>
</evidence>
<protein>
    <submittedName>
        <fullName evidence="2">Uncharacterized protein</fullName>
    </submittedName>
</protein>
<proteinExistence type="predicted"/>
<keyword evidence="1" id="KW-0175">Coiled coil</keyword>
<dbReference type="AlphaFoldDB" id="A0A1I0T661"/>
<sequence>MYFATKLVANKKWNLNRIAEWLEVNSIPESKYVEGMEAEKETLIELYEEYIAMAKELELQEILTEEEIEERKKLKDDVVQLYLIVVYRFLIAYIQN</sequence>
<feature type="coiled-coil region" evidence="1">
    <location>
        <begin position="33"/>
        <end position="60"/>
    </location>
</feature>
<dbReference type="Proteomes" id="UP000198650">
    <property type="component" value="Unassembled WGS sequence"/>
</dbReference>
<accession>A0A1I0T661</accession>
<organism evidence="2 3">
    <name type="scientific">Parageobacillus thermantarcticus</name>
    <dbReference type="NCBI Taxonomy" id="186116"/>
    <lineage>
        <taxon>Bacteria</taxon>
        <taxon>Bacillati</taxon>
        <taxon>Bacillota</taxon>
        <taxon>Bacilli</taxon>
        <taxon>Bacillales</taxon>
        <taxon>Anoxybacillaceae</taxon>
        <taxon>Parageobacillus</taxon>
    </lineage>
</organism>
<dbReference type="STRING" id="186116.SAMN05192569_101417"/>
<evidence type="ECO:0000313" key="3">
    <source>
        <dbReference type="Proteomes" id="UP000198650"/>
    </source>
</evidence>
<evidence type="ECO:0000256" key="1">
    <source>
        <dbReference type="SAM" id="Coils"/>
    </source>
</evidence>
<reference evidence="3" key="1">
    <citation type="submission" date="2016-10" db="EMBL/GenBank/DDBJ databases">
        <authorList>
            <person name="Varghese N."/>
            <person name="Submissions S."/>
        </authorList>
    </citation>
    <scope>NUCLEOTIDE SEQUENCE [LARGE SCALE GENOMIC DNA]</scope>
    <source>
        <strain evidence="3">M1</strain>
    </source>
</reference>
<name>A0A1I0T661_9BACL</name>